<dbReference type="EMBL" id="PVTO01000011">
    <property type="protein sequence ID" value="PRY82525.1"/>
    <property type="molecule type" value="Genomic_DNA"/>
</dbReference>
<evidence type="ECO:0000256" key="2">
    <source>
        <dbReference type="ARBA" id="ARBA00023125"/>
    </source>
</evidence>
<dbReference type="PANTHER" id="PTHR30328:SF54">
    <property type="entry name" value="HTH-TYPE TRANSCRIPTIONAL REPRESSOR SCO4008"/>
    <property type="match status" value="1"/>
</dbReference>
<dbReference type="FunFam" id="1.10.10.60:FF:000141">
    <property type="entry name" value="TetR family transcriptional regulator"/>
    <property type="match status" value="1"/>
</dbReference>
<gene>
    <name evidence="6" type="ORF">CLV38_11175</name>
</gene>
<dbReference type="InterPro" id="IPR050109">
    <property type="entry name" value="HTH-type_TetR-like_transc_reg"/>
</dbReference>
<dbReference type="RefSeq" id="WP_106193371.1">
    <property type="nucleotide sequence ID" value="NZ_PVTO01000011.1"/>
</dbReference>
<dbReference type="PRINTS" id="PR00455">
    <property type="entry name" value="HTHTETR"/>
</dbReference>
<keyword evidence="3" id="KW-0804">Transcription</keyword>
<keyword evidence="1" id="KW-0805">Transcription regulation</keyword>
<dbReference type="PROSITE" id="PS01081">
    <property type="entry name" value="HTH_TETR_1"/>
    <property type="match status" value="1"/>
</dbReference>
<dbReference type="OrthoDB" id="9780939at2"/>
<reference evidence="6 7" key="1">
    <citation type="submission" date="2018-03" db="EMBL/GenBank/DDBJ databases">
        <title>Genomic Encyclopedia of Archaeal and Bacterial Type Strains, Phase II (KMG-II): from individual species to whole genera.</title>
        <authorList>
            <person name="Goeker M."/>
        </authorList>
    </citation>
    <scope>NUCLEOTIDE SEQUENCE [LARGE SCALE GENOMIC DNA]</scope>
    <source>
        <strain evidence="6 7">DSM 13175</strain>
    </source>
</reference>
<comment type="caution">
    <text evidence="6">The sequence shown here is derived from an EMBL/GenBank/DDBJ whole genome shotgun (WGS) entry which is preliminary data.</text>
</comment>
<dbReference type="InterPro" id="IPR023772">
    <property type="entry name" value="DNA-bd_HTH_TetR-type_CS"/>
</dbReference>
<dbReference type="Proteomes" id="UP000238205">
    <property type="component" value="Unassembled WGS sequence"/>
</dbReference>
<dbReference type="SUPFAM" id="SSF46689">
    <property type="entry name" value="Homeodomain-like"/>
    <property type="match status" value="1"/>
</dbReference>
<dbReference type="InterPro" id="IPR001647">
    <property type="entry name" value="HTH_TetR"/>
</dbReference>
<dbReference type="SUPFAM" id="SSF48498">
    <property type="entry name" value="Tetracyclin repressor-like, C-terminal domain"/>
    <property type="match status" value="1"/>
</dbReference>
<organism evidence="6 7">
    <name type="scientific">Alkalibacterium olivapovliticus</name>
    <dbReference type="NCBI Taxonomy" id="99907"/>
    <lineage>
        <taxon>Bacteria</taxon>
        <taxon>Bacillati</taxon>
        <taxon>Bacillota</taxon>
        <taxon>Bacilli</taxon>
        <taxon>Lactobacillales</taxon>
        <taxon>Carnobacteriaceae</taxon>
        <taxon>Alkalibacterium</taxon>
    </lineage>
</organism>
<evidence type="ECO:0000313" key="6">
    <source>
        <dbReference type="EMBL" id="PRY82525.1"/>
    </source>
</evidence>
<accession>A0A2T0W743</accession>
<dbReference type="Gene3D" id="1.10.357.10">
    <property type="entry name" value="Tetracycline Repressor, domain 2"/>
    <property type="match status" value="1"/>
</dbReference>
<evidence type="ECO:0000256" key="3">
    <source>
        <dbReference type="ARBA" id="ARBA00023163"/>
    </source>
</evidence>
<proteinExistence type="predicted"/>
<dbReference type="InterPro" id="IPR009057">
    <property type="entry name" value="Homeodomain-like_sf"/>
</dbReference>
<evidence type="ECO:0000259" key="5">
    <source>
        <dbReference type="PROSITE" id="PS50977"/>
    </source>
</evidence>
<sequence length="216" mass="25846">MDDVFKALDKSKQLRILNAAYQEFAEKGYKQASTNKIAREAGIGKGTLFYYFTSKEELFHDLVEESFRIADEQYLSKIDFSETDFFRRLKQTSELKWAVYQEQPHALRFMAQVFIHMEEYELPEELTVKRQAAEETWGKILTENIDFSKFREDIPQETAFNFIRWTIEGYRVELEQRIKMMGLDKLSNQTLEPYYDEFYGYLDTLKKIYYKPGLNE</sequence>
<dbReference type="GO" id="GO:0003677">
    <property type="term" value="F:DNA binding"/>
    <property type="evidence" value="ECO:0007669"/>
    <property type="project" value="UniProtKB-UniRule"/>
</dbReference>
<evidence type="ECO:0000256" key="1">
    <source>
        <dbReference type="ARBA" id="ARBA00023015"/>
    </source>
</evidence>
<dbReference type="InterPro" id="IPR036271">
    <property type="entry name" value="Tet_transcr_reg_TetR-rel_C_sf"/>
</dbReference>
<dbReference type="Pfam" id="PF00440">
    <property type="entry name" value="TetR_N"/>
    <property type="match status" value="1"/>
</dbReference>
<keyword evidence="7" id="KW-1185">Reference proteome</keyword>
<dbReference type="PANTHER" id="PTHR30328">
    <property type="entry name" value="TRANSCRIPTIONAL REPRESSOR"/>
    <property type="match status" value="1"/>
</dbReference>
<dbReference type="GO" id="GO:0045892">
    <property type="term" value="P:negative regulation of DNA-templated transcription"/>
    <property type="evidence" value="ECO:0007669"/>
    <property type="project" value="UniProtKB-ARBA"/>
</dbReference>
<dbReference type="Gene3D" id="1.10.10.60">
    <property type="entry name" value="Homeodomain-like"/>
    <property type="match status" value="1"/>
</dbReference>
<evidence type="ECO:0000256" key="4">
    <source>
        <dbReference type="PROSITE-ProRule" id="PRU00335"/>
    </source>
</evidence>
<feature type="domain" description="HTH tetR-type" evidence="5">
    <location>
        <begin position="10"/>
        <end position="70"/>
    </location>
</feature>
<keyword evidence="2 4" id="KW-0238">DNA-binding</keyword>
<name>A0A2T0W743_9LACT</name>
<dbReference type="AlphaFoldDB" id="A0A2T0W743"/>
<evidence type="ECO:0000313" key="7">
    <source>
        <dbReference type="Proteomes" id="UP000238205"/>
    </source>
</evidence>
<protein>
    <submittedName>
        <fullName evidence="6">AcrR family transcriptional regulator</fullName>
    </submittedName>
</protein>
<dbReference type="PROSITE" id="PS50977">
    <property type="entry name" value="HTH_TETR_2"/>
    <property type="match status" value="1"/>
</dbReference>
<feature type="DNA-binding region" description="H-T-H motif" evidence="4">
    <location>
        <begin position="33"/>
        <end position="52"/>
    </location>
</feature>